<evidence type="ECO:0000313" key="1">
    <source>
        <dbReference type="EMBL" id="MFC3961701.1"/>
    </source>
</evidence>
<dbReference type="EMBL" id="JBHSAX010000006">
    <property type="protein sequence ID" value="MFC3961701.1"/>
    <property type="molecule type" value="Genomic_DNA"/>
</dbReference>
<evidence type="ECO:0000313" key="2">
    <source>
        <dbReference type="Proteomes" id="UP001595696"/>
    </source>
</evidence>
<sequence>MNHALPDKDSLVAALRGFPHRDHPMLEAAGELAALHEARIGAGGSGEIDGHRGRLVLAIDRWIARVVPVPHGGAARHTETVGEVVDRLASYCAQAYAATADSEDERYELAMLVTDLADAYDDLITEVGRGVRRVPTTYQQWG</sequence>
<dbReference type="Proteomes" id="UP001595696">
    <property type="component" value="Unassembled WGS sequence"/>
</dbReference>
<dbReference type="RefSeq" id="WP_378611457.1">
    <property type="nucleotide sequence ID" value="NZ_JBHSAX010000006.1"/>
</dbReference>
<dbReference type="InterPro" id="IPR025350">
    <property type="entry name" value="DUF4254"/>
</dbReference>
<dbReference type="Pfam" id="PF14063">
    <property type="entry name" value="DUF4254"/>
    <property type="match status" value="1"/>
</dbReference>
<organism evidence="1 2">
    <name type="scientific">Nocardia jiangsuensis</name>
    <dbReference type="NCBI Taxonomy" id="1691563"/>
    <lineage>
        <taxon>Bacteria</taxon>
        <taxon>Bacillati</taxon>
        <taxon>Actinomycetota</taxon>
        <taxon>Actinomycetes</taxon>
        <taxon>Mycobacteriales</taxon>
        <taxon>Nocardiaceae</taxon>
        <taxon>Nocardia</taxon>
    </lineage>
</organism>
<gene>
    <name evidence="1" type="ORF">ACFO0B_06840</name>
</gene>
<proteinExistence type="predicted"/>
<reference evidence="2" key="1">
    <citation type="journal article" date="2019" name="Int. J. Syst. Evol. Microbiol.">
        <title>The Global Catalogue of Microorganisms (GCM) 10K type strain sequencing project: providing services to taxonomists for standard genome sequencing and annotation.</title>
        <authorList>
            <consortium name="The Broad Institute Genomics Platform"/>
            <consortium name="The Broad Institute Genome Sequencing Center for Infectious Disease"/>
            <person name="Wu L."/>
            <person name="Ma J."/>
        </authorList>
    </citation>
    <scope>NUCLEOTIDE SEQUENCE [LARGE SCALE GENOMIC DNA]</scope>
    <source>
        <strain evidence="2">CGMCC 4.7330</strain>
    </source>
</reference>
<accession>A0ABV8DPW7</accession>
<protein>
    <submittedName>
        <fullName evidence="1">DUF4254 domain-containing protein</fullName>
    </submittedName>
</protein>
<keyword evidence="2" id="KW-1185">Reference proteome</keyword>
<name>A0ABV8DPW7_9NOCA</name>
<comment type="caution">
    <text evidence="1">The sequence shown here is derived from an EMBL/GenBank/DDBJ whole genome shotgun (WGS) entry which is preliminary data.</text>
</comment>